<dbReference type="Gene3D" id="3.40.960.10">
    <property type="entry name" value="VSR Endonuclease"/>
    <property type="match status" value="1"/>
</dbReference>
<sequence>MDMLQMYCKTLRLPIPVTEYRFHQQRRFRFDYAWPITMLAAEIEGGAWTQGRHTRGAGFLKDMEKYNFASILGWSVLRFTPQQVENGEAALKIKEFFDARG</sequence>
<evidence type="ECO:0008006" key="2">
    <source>
        <dbReference type="Google" id="ProtNLM"/>
    </source>
</evidence>
<name>A0A6M3XYR6_9ZZZZ</name>
<dbReference type="EMBL" id="MT145049">
    <property type="protein sequence ID" value="QJI03003.1"/>
    <property type="molecule type" value="Genomic_DNA"/>
</dbReference>
<protein>
    <recommendedName>
        <fullName evidence="2">DUF559 domain-containing protein</fullName>
    </recommendedName>
</protein>
<proteinExistence type="predicted"/>
<dbReference type="AlphaFoldDB" id="A0A6M3XYR6"/>
<evidence type="ECO:0000313" key="1">
    <source>
        <dbReference type="EMBL" id="QJI03003.1"/>
    </source>
</evidence>
<reference evidence="1" key="1">
    <citation type="submission" date="2020-03" db="EMBL/GenBank/DDBJ databases">
        <title>The deep terrestrial virosphere.</title>
        <authorList>
            <person name="Holmfeldt K."/>
            <person name="Nilsson E."/>
            <person name="Simone D."/>
            <person name="Lopez-Fernandez M."/>
            <person name="Wu X."/>
            <person name="de Brujin I."/>
            <person name="Lundin D."/>
            <person name="Andersson A."/>
            <person name="Bertilsson S."/>
            <person name="Dopson M."/>
        </authorList>
    </citation>
    <scope>NUCLEOTIDE SEQUENCE</scope>
    <source>
        <strain evidence="1">TM448B03953</strain>
    </source>
</reference>
<gene>
    <name evidence="1" type="ORF">TM448B03953_0012</name>
</gene>
<organism evidence="1">
    <name type="scientific">viral metagenome</name>
    <dbReference type="NCBI Taxonomy" id="1070528"/>
    <lineage>
        <taxon>unclassified sequences</taxon>
        <taxon>metagenomes</taxon>
        <taxon>organismal metagenomes</taxon>
    </lineage>
</organism>
<accession>A0A6M3XYR6</accession>